<protein>
    <submittedName>
        <fullName evidence="2">Uncharacterized protein</fullName>
    </submittedName>
</protein>
<comment type="caution">
    <text evidence="2">The sequence shown here is derived from an EMBL/GenBank/DDBJ whole genome shotgun (WGS) entry which is preliminary data.</text>
</comment>
<evidence type="ECO:0000313" key="2">
    <source>
        <dbReference type="EMBL" id="KAK0743443.1"/>
    </source>
</evidence>
<sequence>MERYLWVLETKRRRPLPVLEDSTRRDISGGWVNDPSQKRPHGPGGGPFHQDRALWNPGDGFRGRASHEVDISYGHHHSGRSARVLHVKTVPVRHASSCLKPPHHVGAESVRVLSGPYTQSIHVPWSRFWPWPSRDQPGSKYGGFTRGLGRAPSGGSENGRAGISFGTRMLHPDELHRLVHDLMRVSRSSWAGEFVKIETVWAQALTKVLRGELRLGLRLGPGTACYR</sequence>
<keyword evidence="3" id="KW-1185">Reference proteome</keyword>
<name>A0AA40K2C7_9PEZI</name>
<evidence type="ECO:0000256" key="1">
    <source>
        <dbReference type="SAM" id="MobiDB-lite"/>
    </source>
</evidence>
<proteinExistence type="predicted"/>
<reference evidence="2" key="1">
    <citation type="submission" date="2023-06" db="EMBL/GenBank/DDBJ databases">
        <title>Genome-scale phylogeny and comparative genomics of the fungal order Sordariales.</title>
        <authorList>
            <consortium name="Lawrence Berkeley National Laboratory"/>
            <person name="Hensen N."/>
            <person name="Bonometti L."/>
            <person name="Westerberg I."/>
            <person name="Brannstrom I.O."/>
            <person name="Guillou S."/>
            <person name="Cros-Aarteil S."/>
            <person name="Calhoun S."/>
            <person name="Haridas S."/>
            <person name="Kuo A."/>
            <person name="Mondo S."/>
            <person name="Pangilinan J."/>
            <person name="Riley R."/>
            <person name="LaButti K."/>
            <person name="Andreopoulos B."/>
            <person name="Lipzen A."/>
            <person name="Chen C."/>
            <person name="Yanf M."/>
            <person name="Daum C."/>
            <person name="Ng V."/>
            <person name="Clum A."/>
            <person name="Steindorff A."/>
            <person name="Ohm R."/>
            <person name="Martin F."/>
            <person name="Silar P."/>
            <person name="Natvig D."/>
            <person name="Lalanne C."/>
            <person name="Gautier V."/>
            <person name="Ament-velasquez S.L."/>
            <person name="Kruys A."/>
            <person name="Hutchinson M.I."/>
            <person name="Powell A.J."/>
            <person name="Barry K."/>
            <person name="Miller A.N."/>
            <person name="Grigoriev I.V."/>
            <person name="Debuchy R."/>
            <person name="Gladieux P."/>
            <person name="Thoren M.H."/>
            <person name="Johannesson H."/>
        </authorList>
    </citation>
    <scope>NUCLEOTIDE SEQUENCE</scope>
    <source>
        <strain evidence="2">SMH3187-1</strain>
    </source>
</reference>
<dbReference type="Proteomes" id="UP001172155">
    <property type="component" value="Unassembled WGS sequence"/>
</dbReference>
<dbReference type="EMBL" id="JAUKUD010000005">
    <property type="protein sequence ID" value="KAK0743443.1"/>
    <property type="molecule type" value="Genomic_DNA"/>
</dbReference>
<accession>A0AA40K2C7</accession>
<evidence type="ECO:0000313" key="3">
    <source>
        <dbReference type="Proteomes" id="UP001172155"/>
    </source>
</evidence>
<gene>
    <name evidence="2" type="ORF">B0T18DRAFT_184853</name>
</gene>
<dbReference type="AlphaFoldDB" id="A0AA40K2C7"/>
<organism evidence="2 3">
    <name type="scientific">Schizothecium vesticola</name>
    <dbReference type="NCBI Taxonomy" id="314040"/>
    <lineage>
        <taxon>Eukaryota</taxon>
        <taxon>Fungi</taxon>
        <taxon>Dikarya</taxon>
        <taxon>Ascomycota</taxon>
        <taxon>Pezizomycotina</taxon>
        <taxon>Sordariomycetes</taxon>
        <taxon>Sordariomycetidae</taxon>
        <taxon>Sordariales</taxon>
        <taxon>Schizotheciaceae</taxon>
        <taxon>Schizothecium</taxon>
    </lineage>
</organism>
<feature type="region of interest" description="Disordered" evidence="1">
    <location>
        <begin position="25"/>
        <end position="50"/>
    </location>
</feature>